<feature type="transmembrane region" description="Helical" evidence="1">
    <location>
        <begin position="85"/>
        <end position="105"/>
    </location>
</feature>
<keyword evidence="1" id="KW-0472">Membrane</keyword>
<evidence type="ECO:0000256" key="1">
    <source>
        <dbReference type="SAM" id="Phobius"/>
    </source>
</evidence>
<feature type="transmembrane region" description="Helical" evidence="1">
    <location>
        <begin position="21"/>
        <end position="40"/>
    </location>
</feature>
<dbReference type="Proteomes" id="UP000619486">
    <property type="component" value="Unassembled WGS sequence"/>
</dbReference>
<sequence length="140" mass="14260">MSHALLAGISRTTEPQSMLRRFLALDAVVTGANGAAYAVASAPLGELLGVDAGLLLELGLLLVVFAGFVGFLASRARPAVGAVKVVVDINAVWVVLSVVALGVWLSPTAVGMVWIPAQAAVVAAFVALQWSALRAAAATR</sequence>
<evidence type="ECO:0000313" key="3">
    <source>
        <dbReference type="Proteomes" id="UP000619486"/>
    </source>
</evidence>
<evidence type="ECO:0000313" key="2">
    <source>
        <dbReference type="EMBL" id="GGT56664.1"/>
    </source>
</evidence>
<comment type="caution">
    <text evidence="2">The sequence shown here is derived from an EMBL/GenBank/DDBJ whole genome shotgun (WGS) entry which is preliminary data.</text>
</comment>
<keyword evidence="1" id="KW-0812">Transmembrane</keyword>
<protein>
    <recommendedName>
        <fullName evidence="4">Integral membrane protein</fullName>
    </recommendedName>
</protein>
<gene>
    <name evidence="2" type="ORF">GCM10014713_57970</name>
</gene>
<feature type="transmembrane region" description="Helical" evidence="1">
    <location>
        <begin position="52"/>
        <end position="73"/>
    </location>
</feature>
<dbReference type="AlphaFoldDB" id="A0A918LVP9"/>
<evidence type="ECO:0008006" key="4">
    <source>
        <dbReference type="Google" id="ProtNLM"/>
    </source>
</evidence>
<feature type="transmembrane region" description="Helical" evidence="1">
    <location>
        <begin position="111"/>
        <end position="133"/>
    </location>
</feature>
<accession>A0A918LVP9</accession>
<proteinExistence type="predicted"/>
<reference evidence="2" key="2">
    <citation type="submission" date="2020-09" db="EMBL/GenBank/DDBJ databases">
        <authorList>
            <person name="Sun Q."/>
            <person name="Ohkuma M."/>
        </authorList>
    </citation>
    <scope>NUCLEOTIDE SEQUENCE</scope>
    <source>
        <strain evidence="2">JCM 3172</strain>
    </source>
</reference>
<keyword evidence="1" id="KW-1133">Transmembrane helix</keyword>
<organism evidence="2 3">
    <name type="scientific">Streptomyces purpureus</name>
    <dbReference type="NCBI Taxonomy" id="1951"/>
    <lineage>
        <taxon>Bacteria</taxon>
        <taxon>Bacillati</taxon>
        <taxon>Actinomycetota</taxon>
        <taxon>Actinomycetes</taxon>
        <taxon>Kitasatosporales</taxon>
        <taxon>Streptomycetaceae</taxon>
        <taxon>Streptomyces</taxon>
    </lineage>
</organism>
<name>A0A918LVP9_9ACTN</name>
<dbReference type="RefSeq" id="WP_019890509.1">
    <property type="nucleotide sequence ID" value="NZ_BMQQ01000030.1"/>
</dbReference>
<dbReference type="EMBL" id="BMQQ01000030">
    <property type="protein sequence ID" value="GGT56664.1"/>
    <property type="molecule type" value="Genomic_DNA"/>
</dbReference>
<reference evidence="2" key="1">
    <citation type="journal article" date="2014" name="Int. J. Syst. Evol. Microbiol.">
        <title>Complete genome sequence of Corynebacterium casei LMG S-19264T (=DSM 44701T), isolated from a smear-ripened cheese.</title>
        <authorList>
            <consortium name="US DOE Joint Genome Institute (JGI-PGF)"/>
            <person name="Walter F."/>
            <person name="Albersmeier A."/>
            <person name="Kalinowski J."/>
            <person name="Ruckert C."/>
        </authorList>
    </citation>
    <scope>NUCLEOTIDE SEQUENCE</scope>
    <source>
        <strain evidence="2">JCM 3172</strain>
    </source>
</reference>
<keyword evidence="3" id="KW-1185">Reference proteome</keyword>